<dbReference type="EMBL" id="CM042054">
    <property type="protein sequence ID" value="KAI3706933.1"/>
    <property type="molecule type" value="Genomic_DNA"/>
</dbReference>
<dbReference type="Proteomes" id="UP001055879">
    <property type="component" value="Linkage Group LG08"/>
</dbReference>
<keyword evidence="2" id="KW-1185">Reference proteome</keyword>
<reference evidence="1 2" key="2">
    <citation type="journal article" date="2022" name="Mol. Ecol. Resour.">
        <title>The genomes of chicory, endive, great burdock and yacon provide insights into Asteraceae paleo-polyploidization history and plant inulin production.</title>
        <authorList>
            <person name="Fan W."/>
            <person name="Wang S."/>
            <person name="Wang H."/>
            <person name="Wang A."/>
            <person name="Jiang F."/>
            <person name="Liu H."/>
            <person name="Zhao H."/>
            <person name="Xu D."/>
            <person name="Zhang Y."/>
        </authorList>
    </citation>
    <scope>NUCLEOTIDE SEQUENCE [LARGE SCALE GENOMIC DNA]</scope>
    <source>
        <strain evidence="2">cv. Niubang</strain>
    </source>
</reference>
<evidence type="ECO:0000313" key="1">
    <source>
        <dbReference type="EMBL" id="KAI3706933.1"/>
    </source>
</evidence>
<reference evidence="2" key="1">
    <citation type="journal article" date="2022" name="Mol. Ecol. Resour.">
        <title>The genomes of chicory, endive, great burdock and yacon provide insights into Asteraceae palaeo-polyploidization history and plant inulin production.</title>
        <authorList>
            <person name="Fan W."/>
            <person name="Wang S."/>
            <person name="Wang H."/>
            <person name="Wang A."/>
            <person name="Jiang F."/>
            <person name="Liu H."/>
            <person name="Zhao H."/>
            <person name="Xu D."/>
            <person name="Zhang Y."/>
        </authorList>
    </citation>
    <scope>NUCLEOTIDE SEQUENCE [LARGE SCALE GENOMIC DNA]</scope>
    <source>
        <strain evidence="2">cv. Niubang</strain>
    </source>
</reference>
<evidence type="ECO:0000313" key="2">
    <source>
        <dbReference type="Proteomes" id="UP001055879"/>
    </source>
</evidence>
<sequence>MWKDQGIRTLGTDSFKMCKPKIDSADNCFWSIPQILALVSLRISIRSIPHTIALVSLMISLRALAMPVDGGGSMNDFSSLQPPVICILPFIKILHRGTANVRCLTIFCKQDIQVVIYDGYWEDVCTIEAFYHANLESPRSQNQISRFQVLAASVLSRFSCFGVRARGCAHGRIMLLRMNRLDL</sequence>
<organism evidence="1 2">
    <name type="scientific">Arctium lappa</name>
    <name type="common">Greater burdock</name>
    <name type="synonym">Lappa major</name>
    <dbReference type="NCBI Taxonomy" id="4217"/>
    <lineage>
        <taxon>Eukaryota</taxon>
        <taxon>Viridiplantae</taxon>
        <taxon>Streptophyta</taxon>
        <taxon>Embryophyta</taxon>
        <taxon>Tracheophyta</taxon>
        <taxon>Spermatophyta</taxon>
        <taxon>Magnoliopsida</taxon>
        <taxon>eudicotyledons</taxon>
        <taxon>Gunneridae</taxon>
        <taxon>Pentapetalae</taxon>
        <taxon>asterids</taxon>
        <taxon>campanulids</taxon>
        <taxon>Asterales</taxon>
        <taxon>Asteraceae</taxon>
        <taxon>Carduoideae</taxon>
        <taxon>Cardueae</taxon>
        <taxon>Arctiinae</taxon>
        <taxon>Arctium</taxon>
    </lineage>
</organism>
<name>A0ACB9AAQ0_ARCLA</name>
<accession>A0ACB9AAQ0</accession>
<protein>
    <submittedName>
        <fullName evidence="1">Uncharacterized protein</fullName>
    </submittedName>
</protein>
<gene>
    <name evidence="1" type="ORF">L6452_25027</name>
</gene>
<comment type="caution">
    <text evidence="1">The sequence shown here is derived from an EMBL/GenBank/DDBJ whole genome shotgun (WGS) entry which is preliminary data.</text>
</comment>
<proteinExistence type="predicted"/>